<dbReference type="AlphaFoldDB" id="A0AAE8MTY9"/>
<comment type="caution">
    <text evidence="2">The sequence shown here is derived from an EMBL/GenBank/DDBJ whole genome shotgun (WGS) entry which is preliminary data.</text>
</comment>
<evidence type="ECO:0000313" key="3">
    <source>
        <dbReference type="Proteomes" id="UP001187682"/>
    </source>
</evidence>
<feature type="region of interest" description="Disordered" evidence="1">
    <location>
        <begin position="163"/>
        <end position="231"/>
    </location>
</feature>
<name>A0AAE8MTY9_9PEZI</name>
<sequence>MNDIGDAAPEWIIAPASAAAILETFHEVFGFLPAPAAPSLRSSSSTTSSASSSPSSQGGPGSGPVFLLEEYDPSDLGRLNAPYAYVADHVARVAVSVDVAAEMAAYEERARSGGSASGGGETARKEGGEEVVVDGKGWFERLRDQLQAGEEIGWYVVVCGDEERDTGSASGSGSEDEDKGVESTEREEGGEPGGLEELEEGHRGGGPVEAMKPERKRGLRRLFGKRGENAR</sequence>
<protein>
    <submittedName>
        <fullName evidence="2">Uncharacterized protein</fullName>
    </submittedName>
</protein>
<gene>
    <name evidence="2" type="ORF">DNG_02453</name>
</gene>
<feature type="region of interest" description="Disordered" evidence="1">
    <location>
        <begin position="108"/>
        <end position="129"/>
    </location>
</feature>
<feature type="compositionally biased region" description="Acidic residues" evidence="1">
    <location>
        <begin position="190"/>
        <end position="199"/>
    </location>
</feature>
<evidence type="ECO:0000313" key="2">
    <source>
        <dbReference type="EMBL" id="SPN99601.1"/>
    </source>
</evidence>
<organism evidence="2 3">
    <name type="scientific">Cephalotrichum gorgonifer</name>
    <dbReference type="NCBI Taxonomy" id="2041049"/>
    <lineage>
        <taxon>Eukaryota</taxon>
        <taxon>Fungi</taxon>
        <taxon>Dikarya</taxon>
        <taxon>Ascomycota</taxon>
        <taxon>Pezizomycotina</taxon>
        <taxon>Sordariomycetes</taxon>
        <taxon>Hypocreomycetidae</taxon>
        <taxon>Microascales</taxon>
        <taxon>Microascaceae</taxon>
        <taxon>Cephalotrichum</taxon>
    </lineage>
</organism>
<evidence type="ECO:0000256" key="1">
    <source>
        <dbReference type="SAM" id="MobiDB-lite"/>
    </source>
</evidence>
<accession>A0AAE8MTY9</accession>
<reference evidence="2" key="1">
    <citation type="submission" date="2018-03" db="EMBL/GenBank/DDBJ databases">
        <authorList>
            <person name="Guldener U."/>
        </authorList>
    </citation>
    <scope>NUCLEOTIDE SEQUENCE</scope>
</reference>
<keyword evidence="3" id="KW-1185">Reference proteome</keyword>
<feature type="compositionally biased region" description="Basic and acidic residues" evidence="1">
    <location>
        <begin position="180"/>
        <end position="189"/>
    </location>
</feature>
<feature type="compositionally biased region" description="Low complexity" evidence="1">
    <location>
        <begin position="38"/>
        <end position="57"/>
    </location>
</feature>
<proteinExistence type="predicted"/>
<dbReference type="EMBL" id="ONZQ02000003">
    <property type="protein sequence ID" value="SPN99601.1"/>
    <property type="molecule type" value="Genomic_DNA"/>
</dbReference>
<feature type="compositionally biased region" description="Basic residues" evidence="1">
    <location>
        <begin position="214"/>
        <end position="224"/>
    </location>
</feature>
<feature type="region of interest" description="Disordered" evidence="1">
    <location>
        <begin position="38"/>
        <end position="67"/>
    </location>
</feature>
<dbReference type="Proteomes" id="UP001187682">
    <property type="component" value="Unassembled WGS sequence"/>
</dbReference>